<sequence length="305" mass="33892">MDRAKSTLEQWRILQAVVDFGGYSQAAAALNKSQSSLNHAVAKLQSQLGIQLLEVRGRKAYLTEQGDVLLRRSRHITQSVAELELLANNLEKGWEPKLTIAREIVYPMGMLVDALATFQPQSRGTRITIIDSVISGTHDLIKDQAVDIAICGGVPPKGYISEPLCELDFLLVCHPEHALAQNPNIEDDQTLAQHLQIVIKDTGKATHIDIGWLKAEQRWTVSNFHEALAILNKNIGFCWIPKHLVDSLLSQGQLCQLKLKGNSHRRVMMSLVIPNRDVQGPASELLEKIIVDMHNSSNETEHGQS</sequence>
<dbReference type="Proteomes" id="UP000315947">
    <property type="component" value="Chromosome"/>
</dbReference>
<dbReference type="Pfam" id="PF03466">
    <property type="entry name" value="LysR_substrate"/>
    <property type="match status" value="1"/>
</dbReference>
<dbReference type="RefSeq" id="WP_144046724.1">
    <property type="nucleotide sequence ID" value="NZ_CP041614.1"/>
</dbReference>
<accession>A0ABX5WZ32</accession>
<dbReference type="SUPFAM" id="SSF53850">
    <property type="entry name" value="Periplasmic binding protein-like II"/>
    <property type="match status" value="1"/>
</dbReference>
<evidence type="ECO:0000256" key="2">
    <source>
        <dbReference type="ARBA" id="ARBA00023015"/>
    </source>
</evidence>
<evidence type="ECO:0000259" key="5">
    <source>
        <dbReference type="PROSITE" id="PS50931"/>
    </source>
</evidence>
<dbReference type="InterPro" id="IPR036390">
    <property type="entry name" value="WH_DNA-bd_sf"/>
</dbReference>
<organism evidence="6 7">
    <name type="scientific">Shewanella psychropiezotolerans</name>
    <dbReference type="NCBI Taxonomy" id="2593655"/>
    <lineage>
        <taxon>Bacteria</taxon>
        <taxon>Pseudomonadati</taxon>
        <taxon>Pseudomonadota</taxon>
        <taxon>Gammaproteobacteria</taxon>
        <taxon>Alteromonadales</taxon>
        <taxon>Shewanellaceae</taxon>
        <taxon>Shewanella</taxon>
    </lineage>
</organism>
<dbReference type="InterPro" id="IPR005119">
    <property type="entry name" value="LysR_subst-bd"/>
</dbReference>
<feature type="domain" description="HTH lysR-type" evidence="5">
    <location>
        <begin position="1"/>
        <end position="63"/>
    </location>
</feature>
<dbReference type="PROSITE" id="PS50931">
    <property type="entry name" value="HTH_LYSR"/>
    <property type="match status" value="1"/>
</dbReference>
<dbReference type="InterPro" id="IPR000847">
    <property type="entry name" value="LysR_HTH_N"/>
</dbReference>
<protein>
    <submittedName>
        <fullName evidence="6">LysR family transcriptional regulator</fullName>
    </submittedName>
</protein>
<evidence type="ECO:0000313" key="6">
    <source>
        <dbReference type="EMBL" id="QDO84365.1"/>
    </source>
</evidence>
<name>A0ABX5WZ32_9GAMM</name>
<evidence type="ECO:0000313" key="7">
    <source>
        <dbReference type="Proteomes" id="UP000315947"/>
    </source>
</evidence>
<dbReference type="Gene3D" id="1.10.10.10">
    <property type="entry name" value="Winged helix-like DNA-binding domain superfamily/Winged helix DNA-binding domain"/>
    <property type="match status" value="1"/>
</dbReference>
<dbReference type="PANTHER" id="PTHR30126">
    <property type="entry name" value="HTH-TYPE TRANSCRIPTIONAL REGULATOR"/>
    <property type="match status" value="1"/>
</dbReference>
<comment type="similarity">
    <text evidence="1">Belongs to the LysR transcriptional regulatory family.</text>
</comment>
<dbReference type="Pfam" id="PF00126">
    <property type="entry name" value="HTH_1"/>
    <property type="match status" value="1"/>
</dbReference>
<evidence type="ECO:0000256" key="3">
    <source>
        <dbReference type="ARBA" id="ARBA00023125"/>
    </source>
</evidence>
<keyword evidence="3" id="KW-0238">DNA-binding</keyword>
<dbReference type="InterPro" id="IPR036388">
    <property type="entry name" value="WH-like_DNA-bd_sf"/>
</dbReference>
<proteinExistence type="inferred from homology"/>
<gene>
    <name evidence="6" type="ORF">FM037_15525</name>
</gene>
<dbReference type="EMBL" id="CP041614">
    <property type="protein sequence ID" value="QDO84365.1"/>
    <property type="molecule type" value="Genomic_DNA"/>
</dbReference>
<dbReference type="SUPFAM" id="SSF46785">
    <property type="entry name" value="Winged helix' DNA-binding domain"/>
    <property type="match status" value="1"/>
</dbReference>
<evidence type="ECO:0000256" key="1">
    <source>
        <dbReference type="ARBA" id="ARBA00009437"/>
    </source>
</evidence>
<dbReference type="PANTHER" id="PTHR30126:SF88">
    <property type="entry name" value="TRANSCRIPTIONAL REGULATOR-RELATED"/>
    <property type="match status" value="1"/>
</dbReference>
<reference evidence="6 7" key="1">
    <citation type="submission" date="2019-07" db="EMBL/GenBank/DDBJ databases">
        <title>Shewanella sp. YLB-06 whole genomic sequence.</title>
        <authorList>
            <person name="Yu L."/>
        </authorList>
    </citation>
    <scope>NUCLEOTIDE SEQUENCE [LARGE SCALE GENOMIC DNA]</scope>
    <source>
        <strain evidence="6 7">YLB-06</strain>
    </source>
</reference>
<evidence type="ECO:0000256" key="4">
    <source>
        <dbReference type="ARBA" id="ARBA00023163"/>
    </source>
</evidence>
<keyword evidence="4" id="KW-0804">Transcription</keyword>
<keyword evidence="7" id="KW-1185">Reference proteome</keyword>
<keyword evidence="2" id="KW-0805">Transcription regulation</keyword>
<dbReference type="Gene3D" id="3.40.190.290">
    <property type="match status" value="1"/>
</dbReference>